<feature type="domain" description="Transcription initiation factor TFIID component TAF4 C-terminal" evidence="15">
    <location>
        <begin position="808"/>
        <end position="1067"/>
    </location>
</feature>
<evidence type="ECO:0000256" key="14">
    <source>
        <dbReference type="SAM" id="MobiDB-lite"/>
    </source>
</evidence>
<dbReference type="Pfam" id="PF03215">
    <property type="entry name" value="Rad17"/>
    <property type="match status" value="1"/>
</dbReference>
<dbReference type="InterPro" id="IPR027417">
    <property type="entry name" value="P-loop_NTPase"/>
</dbReference>
<dbReference type="InterPro" id="IPR007900">
    <property type="entry name" value="TAF4_C"/>
</dbReference>
<dbReference type="Pfam" id="PF25812">
    <property type="entry name" value="RAD24_helical"/>
    <property type="match status" value="1"/>
</dbReference>
<dbReference type="GO" id="GO:0003682">
    <property type="term" value="F:chromatin binding"/>
    <property type="evidence" value="ECO:0007669"/>
    <property type="project" value="TreeGrafter"/>
</dbReference>
<evidence type="ECO:0000259" key="16">
    <source>
        <dbReference type="Pfam" id="PF25812"/>
    </source>
</evidence>
<comment type="function">
    <text evidence="12">Functions as a component of the DNA-binding general transcription factor complex TFIID. Binding of TFIID to a promoter (with or without TATA element) is the initial step in pre-initiation complex (PIC) formation. TFIID plays a key role in the regulation of gene expression by RNA polymerase II through different activities such as transcription activator interaction, core promoter recognition and selectivity, TFIIA and TFIIB interaction, chromatin modification (histone acetylation by TAF1), facilitation of DNA opening and initiation of transcription.</text>
</comment>
<dbReference type="GO" id="GO:0006352">
    <property type="term" value="P:DNA-templated transcription initiation"/>
    <property type="evidence" value="ECO:0007669"/>
    <property type="project" value="InterPro"/>
</dbReference>
<dbReference type="Gene3D" id="3.40.50.300">
    <property type="entry name" value="P-loop containing nucleotide triphosphate hydrolases"/>
    <property type="match status" value="1"/>
</dbReference>
<comment type="similarity">
    <text evidence="3">Belongs to the TAF4 family.</text>
</comment>
<sequence length="1079" mass="119167">MPPRISQPSGSQTKATNKATKSSLKASTIKLSSTPSGSSVRLDPFKTFSHPQSASQNVSRTDRTGKSKGKEKAEAVDVSQPDTDQLWVDIYEPQSEAELAVHPKKVEEVRRWLDEAFAGGLSGKLSKYRRVLALTGPAGTAKTSTIRVLARQFDCEILEWRNAMSPLVTGEDPSYSNADHESTFSKFESFLLRASSCQSIFDHSSNIPKRKRQIILLEDLPNILHAEIQAKFHSVLHSVVSAAVANPAPIVLVVSDVGPRGEASDERLAAGLWSRNQEGVMNIRTILPRELLNGPYVTQINFNPIAMTLMKRALQTLVQTHFSMRHSGTPPSKEMIDLVVETSSGDIRSAIMALQFSCVIAMPRKNGARTSTKQLLQAITRREQGLELFHFIGRVMYNKRKGDPPNPSATAKDIKRDRELDAVLRDPPKIHPWQGEHERRTSRVNVDASSVPDVRHSSFDMFQDLYADSPIDSSLFSLYIHQNYGQFCNEVEQCFGIADTLSWVDSSGGEAWYQANPHQFHLLSLGTLHSLPTPVSRRGQKLFKPEFFDFLSKEKAAWDSVRDVRSWIGQDAPHKEGGEPASWSRTEVAVQLGTVLKNRDKFNSNMKGPASHRLFSTFSFGDDKLRAKPLGEGDELDSEDALLLEDEAGTRGGWDAEEDVFDGGWLKDDEIQDFYHQSVSAWLTSRSSDAYNSTRIPPPKHVSMSSSNVPIISPDIWASLIVIEGDEDQTPAAPPTTTVVPRTYPTPTASTFQPYTPQFSSFQQSSFQYHPSTSTNTQSSIARQAITNNAAQQQGNTGALDTSDVATLNDALGSAGVDLRAEEESLMRSHEQVPSFRPFEDRSRKQPSKPNFDTVNLSATMRTIATQHKVTAAIPADTVNYLALALRARLQDLVTAMIHAAHHRLETQFDRPSSVFEDGRAAWGILVRSDIEKQLAALEKVEREEEMLAREERATRGSGNDMVVDGVESTESRSGETAKEKPTRPRDLDTTNAAANRAAGLIGKYAWLTAAHRPKTGAGGVMVPGPEPPFEEGMVYSAMRPDRPAPTDEGIRVNFRDAMFVLEKERGHGGGRGAARGWT</sequence>
<dbReference type="GO" id="GO:0003689">
    <property type="term" value="F:DNA clamp loader activity"/>
    <property type="evidence" value="ECO:0007669"/>
    <property type="project" value="TreeGrafter"/>
</dbReference>
<evidence type="ECO:0000256" key="5">
    <source>
        <dbReference type="ARBA" id="ARBA00022741"/>
    </source>
</evidence>
<evidence type="ECO:0000313" key="17">
    <source>
        <dbReference type="EMBL" id="CAK5274318.1"/>
    </source>
</evidence>
<accession>A0AAD2HDV2</accession>
<evidence type="ECO:0000256" key="12">
    <source>
        <dbReference type="ARBA" id="ARBA00025346"/>
    </source>
</evidence>
<evidence type="ECO:0000313" key="18">
    <source>
        <dbReference type="Proteomes" id="UP001295794"/>
    </source>
</evidence>
<keyword evidence="11" id="KW-0131">Cell cycle</keyword>
<organism evidence="17 18">
    <name type="scientific">Mycena citricolor</name>
    <dbReference type="NCBI Taxonomy" id="2018698"/>
    <lineage>
        <taxon>Eukaryota</taxon>
        <taxon>Fungi</taxon>
        <taxon>Dikarya</taxon>
        <taxon>Basidiomycota</taxon>
        <taxon>Agaricomycotina</taxon>
        <taxon>Agaricomycetes</taxon>
        <taxon>Agaricomycetidae</taxon>
        <taxon>Agaricales</taxon>
        <taxon>Marasmiineae</taxon>
        <taxon>Mycenaceae</taxon>
        <taxon>Mycena</taxon>
    </lineage>
</organism>
<evidence type="ECO:0000256" key="8">
    <source>
        <dbReference type="ARBA" id="ARBA00023015"/>
    </source>
</evidence>
<comment type="subcellular location">
    <subcellularLocation>
        <location evidence="1">Nucleus</location>
    </subcellularLocation>
</comment>
<dbReference type="GO" id="GO:0000077">
    <property type="term" value="P:DNA damage checkpoint signaling"/>
    <property type="evidence" value="ECO:0007669"/>
    <property type="project" value="TreeGrafter"/>
</dbReference>
<evidence type="ECO:0000256" key="9">
    <source>
        <dbReference type="ARBA" id="ARBA00023163"/>
    </source>
</evidence>
<evidence type="ECO:0000256" key="10">
    <source>
        <dbReference type="ARBA" id="ARBA00023242"/>
    </source>
</evidence>
<protein>
    <recommendedName>
        <fullName evidence="4">Transcription initiation factor TFIID subunit 4</fullName>
    </recommendedName>
    <alternativeName>
        <fullName evidence="13">TBP-associated factor 4</fullName>
    </alternativeName>
</protein>
<name>A0AAD2HDV2_9AGAR</name>
<evidence type="ECO:0000256" key="11">
    <source>
        <dbReference type="ARBA" id="ARBA00023306"/>
    </source>
</evidence>
<gene>
    <name evidence="17" type="ORF">MYCIT1_LOCUS21440</name>
</gene>
<comment type="similarity">
    <text evidence="2">Belongs to the rad17/RAD24 family.</text>
</comment>
<evidence type="ECO:0000256" key="6">
    <source>
        <dbReference type="ARBA" id="ARBA00022763"/>
    </source>
</evidence>
<keyword evidence="6" id="KW-0227">DNA damage</keyword>
<proteinExistence type="inferred from homology"/>
<dbReference type="InterPro" id="IPR057927">
    <property type="entry name" value="RAD24-like_helical"/>
</dbReference>
<feature type="compositionally biased region" description="Basic and acidic residues" evidence="14">
    <location>
        <begin position="970"/>
        <end position="989"/>
    </location>
</feature>
<dbReference type="EMBL" id="CAVNYO010000401">
    <property type="protein sequence ID" value="CAK5274318.1"/>
    <property type="molecule type" value="Genomic_DNA"/>
</dbReference>
<feature type="domain" description="Checkpoint protein RAD24-like helical bundle" evidence="16">
    <location>
        <begin position="383"/>
        <end position="507"/>
    </location>
</feature>
<feature type="compositionally biased region" description="Polar residues" evidence="14">
    <location>
        <begin position="1"/>
        <end position="39"/>
    </location>
</feature>
<dbReference type="InterPro" id="IPR004582">
    <property type="entry name" value="Checkpoint_prot_Rad17_Rad24"/>
</dbReference>
<keyword evidence="5" id="KW-0547">Nucleotide-binding</keyword>
<dbReference type="Pfam" id="PF05236">
    <property type="entry name" value="TAF4"/>
    <property type="match status" value="1"/>
</dbReference>
<feature type="region of interest" description="Disordered" evidence="14">
    <location>
        <begin position="827"/>
        <end position="853"/>
    </location>
</feature>
<dbReference type="PANTHER" id="PTHR12172:SF0">
    <property type="entry name" value="CELL CYCLE CHECKPOINT PROTEIN RAD17"/>
    <property type="match status" value="1"/>
</dbReference>
<reference evidence="17" key="1">
    <citation type="submission" date="2023-11" db="EMBL/GenBank/DDBJ databases">
        <authorList>
            <person name="De Vega J J."/>
            <person name="De Vega J J."/>
        </authorList>
    </citation>
    <scope>NUCLEOTIDE SEQUENCE</scope>
</reference>
<keyword evidence="8" id="KW-0805">Transcription regulation</keyword>
<dbReference type="PANTHER" id="PTHR12172">
    <property type="entry name" value="CELL CYCLE CHECKPOINT PROTEIN RAD17"/>
    <property type="match status" value="1"/>
</dbReference>
<dbReference type="GO" id="GO:0006281">
    <property type="term" value="P:DNA repair"/>
    <property type="evidence" value="ECO:0007669"/>
    <property type="project" value="InterPro"/>
</dbReference>
<evidence type="ECO:0000256" key="13">
    <source>
        <dbReference type="ARBA" id="ARBA00031747"/>
    </source>
</evidence>
<keyword evidence="9" id="KW-0804">Transcription</keyword>
<evidence type="ECO:0000259" key="15">
    <source>
        <dbReference type="Pfam" id="PF05236"/>
    </source>
</evidence>
<comment type="caution">
    <text evidence="17">The sequence shown here is derived from an EMBL/GenBank/DDBJ whole genome shotgun (WGS) entry which is preliminary data.</text>
</comment>
<dbReference type="CDD" id="cd08045">
    <property type="entry name" value="HFD_TAF4"/>
    <property type="match status" value="1"/>
</dbReference>
<evidence type="ECO:0000256" key="3">
    <source>
        <dbReference type="ARBA" id="ARBA00006178"/>
    </source>
</evidence>
<feature type="region of interest" description="Disordered" evidence="14">
    <location>
        <begin position="950"/>
        <end position="991"/>
    </location>
</feature>
<evidence type="ECO:0000256" key="4">
    <source>
        <dbReference type="ARBA" id="ARBA00017306"/>
    </source>
</evidence>
<keyword evidence="7" id="KW-0067">ATP-binding</keyword>
<dbReference type="AlphaFoldDB" id="A0AAD2HDV2"/>
<keyword evidence="10" id="KW-0539">Nucleus</keyword>
<evidence type="ECO:0000256" key="7">
    <source>
        <dbReference type="ARBA" id="ARBA00022840"/>
    </source>
</evidence>
<dbReference type="GO" id="GO:0005524">
    <property type="term" value="F:ATP binding"/>
    <property type="evidence" value="ECO:0007669"/>
    <property type="project" value="UniProtKB-KW"/>
</dbReference>
<dbReference type="Proteomes" id="UP001295794">
    <property type="component" value="Unassembled WGS sequence"/>
</dbReference>
<feature type="region of interest" description="Disordered" evidence="14">
    <location>
        <begin position="1"/>
        <end position="79"/>
    </location>
</feature>
<feature type="compositionally biased region" description="Basic and acidic residues" evidence="14">
    <location>
        <begin position="60"/>
        <end position="75"/>
    </location>
</feature>
<dbReference type="GO" id="GO:0033314">
    <property type="term" value="P:mitotic DNA replication checkpoint signaling"/>
    <property type="evidence" value="ECO:0007669"/>
    <property type="project" value="TreeGrafter"/>
</dbReference>
<dbReference type="GO" id="GO:0005669">
    <property type="term" value="C:transcription factor TFIID complex"/>
    <property type="evidence" value="ECO:0007669"/>
    <property type="project" value="InterPro"/>
</dbReference>
<dbReference type="SUPFAM" id="SSF52540">
    <property type="entry name" value="P-loop containing nucleoside triphosphate hydrolases"/>
    <property type="match status" value="1"/>
</dbReference>
<evidence type="ECO:0000256" key="2">
    <source>
        <dbReference type="ARBA" id="ARBA00006168"/>
    </source>
</evidence>
<evidence type="ECO:0000256" key="1">
    <source>
        <dbReference type="ARBA" id="ARBA00004123"/>
    </source>
</evidence>
<feature type="compositionally biased region" description="Polar residues" evidence="14">
    <location>
        <begin position="49"/>
        <end position="59"/>
    </location>
</feature>
<keyword evidence="18" id="KW-1185">Reference proteome</keyword>